<proteinExistence type="predicted"/>
<dbReference type="EMBL" id="WQLA01000003">
    <property type="protein sequence ID" value="MVN91442.1"/>
    <property type="molecule type" value="Genomic_DNA"/>
</dbReference>
<dbReference type="PROSITE" id="PS01124">
    <property type="entry name" value="HTH_ARAC_FAMILY_2"/>
    <property type="match status" value="1"/>
</dbReference>
<dbReference type="SMART" id="SM00342">
    <property type="entry name" value="HTH_ARAC"/>
    <property type="match status" value="1"/>
</dbReference>
<reference evidence="5 6" key="1">
    <citation type="submission" date="2019-12" db="EMBL/GenBank/DDBJ databases">
        <title>Mucilaginibacter sp. HME9299 genome sequencing and assembly.</title>
        <authorList>
            <person name="Kang H."/>
            <person name="Kim H."/>
            <person name="Joh K."/>
        </authorList>
    </citation>
    <scope>NUCLEOTIDE SEQUENCE [LARGE SCALE GENOMIC DNA]</scope>
    <source>
        <strain evidence="5 6">HME9299</strain>
    </source>
</reference>
<dbReference type="PRINTS" id="PR00032">
    <property type="entry name" value="HTHARAC"/>
</dbReference>
<comment type="caution">
    <text evidence="5">The sequence shown here is derived from an EMBL/GenBank/DDBJ whole genome shotgun (WGS) entry which is preliminary data.</text>
</comment>
<keyword evidence="3" id="KW-0804">Transcription</keyword>
<protein>
    <submittedName>
        <fullName evidence="5">Helix-turn-helix domain-containing protein</fullName>
    </submittedName>
</protein>
<keyword evidence="1" id="KW-0805">Transcription regulation</keyword>
<dbReference type="GO" id="GO:0043565">
    <property type="term" value="F:sequence-specific DNA binding"/>
    <property type="evidence" value="ECO:0007669"/>
    <property type="project" value="InterPro"/>
</dbReference>
<dbReference type="AlphaFoldDB" id="A0A6I4I8T5"/>
<name>A0A6I4I8T5_9SPHI</name>
<dbReference type="InterPro" id="IPR020449">
    <property type="entry name" value="Tscrpt_reg_AraC-type_HTH"/>
</dbReference>
<dbReference type="PANTHER" id="PTHR43280:SF32">
    <property type="entry name" value="TRANSCRIPTIONAL REGULATORY PROTEIN"/>
    <property type="match status" value="1"/>
</dbReference>
<dbReference type="Pfam" id="PF02311">
    <property type="entry name" value="AraC_binding"/>
    <property type="match status" value="1"/>
</dbReference>
<evidence type="ECO:0000313" key="6">
    <source>
        <dbReference type="Proteomes" id="UP000434850"/>
    </source>
</evidence>
<accession>A0A6I4I8T5</accession>
<evidence type="ECO:0000256" key="3">
    <source>
        <dbReference type="ARBA" id="ARBA00023163"/>
    </source>
</evidence>
<dbReference type="InterPro" id="IPR037923">
    <property type="entry name" value="HTH-like"/>
</dbReference>
<sequence length="288" mass="32994">MEFEPHIMLHKLERSGSGIKLGRWGDKDVDKDESFHPHRHDHYTCMLLEHGEIDVLLDFENFKMSARTLFISYPGQVHQVLSSKNGNGWYLSFDDALIDESVQASLNRSLAEKISVTLSPREFEWFIKLINSIRDLGEINDLPPPEVEHSLLSAFVSQAIFSYQRRQLTEQINIASRPFLITRRFKNLVRTNFKSIKKPGAYADLLNITVSYLNDTVKCVTGLSLTSTIQNEIIKEAQRLLTYTEMTVKEIAASLGYDDQKYFTRLFGKITGLSPGIYRSRSVNGKRV</sequence>
<gene>
    <name evidence="5" type="ORF">GO816_09935</name>
</gene>
<evidence type="ECO:0000313" key="5">
    <source>
        <dbReference type="EMBL" id="MVN91442.1"/>
    </source>
</evidence>
<dbReference type="Pfam" id="PF12833">
    <property type="entry name" value="HTH_18"/>
    <property type="match status" value="1"/>
</dbReference>
<organism evidence="5 6">
    <name type="scientific">Mucilaginibacter aquatilis</name>
    <dbReference type="NCBI Taxonomy" id="1517760"/>
    <lineage>
        <taxon>Bacteria</taxon>
        <taxon>Pseudomonadati</taxon>
        <taxon>Bacteroidota</taxon>
        <taxon>Sphingobacteriia</taxon>
        <taxon>Sphingobacteriales</taxon>
        <taxon>Sphingobacteriaceae</taxon>
        <taxon>Mucilaginibacter</taxon>
    </lineage>
</organism>
<dbReference type="RefSeq" id="WP_157541669.1">
    <property type="nucleotide sequence ID" value="NZ_WQLA01000003.1"/>
</dbReference>
<evidence type="ECO:0000256" key="1">
    <source>
        <dbReference type="ARBA" id="ARBA00023015"/>
    </source>
</evidence>
<keyword evidence="2" id="KW-0238">DNA-binding</keyword>
<dbReference type="PANTHER" id="PTHR43280">
    <property type="entry name" value="ARAC-FAMILY TRANSCRIPTIONAL REGULATOR"/>
    <property type="match status" value="1"/>
</dbReference>
<dbReference type="InterPro" id="IPR009057">
    <property type="entry name" value="Homeodomain-like_sf"/>
</dbReference>
<dbReference type="SUPFAM" id="SSF51215">
    <property type="entry name" value="Regulatory protein AraC"/>
    <property type="match status" value="1"/>
</dbReference>
<evidence type="ECO:0000256" key="2">
    <source>
        <dbReference type="ARBA" id="ARBA00023125"/>
    </source>
</evidence>
<dbReference type="InterPro" id="IPR003313">
    <property type="entry name" value="AraC-bd"/>
</dbReference>
<dbReference type="Proteomes" id="UP000434850">
    <property type="component" value="Unassembled WGS sequence"/>
</dbReference>
<feature type="domain" description="HTH araC/xylS-type" evidence="4">
    <location>
        <begin position="183"/>
        <end position="281"/>
    </location>
</feature>
<dbReference type="InterPro" id="IPR018060">
    <property type="entry name" value="HTH_AraC"/>
</dbReference>
<dbReference type="OrthoDB" id="2585681at2"/>
<keyword evidence="6" id="KW-1185">Reference proteome</keyword>
<dbReference type="SUPFAM" id="SSF46689">
    <property type="entry name" value="Homeodomain-like"/>
    <property type="match status" value="1"/>
</dbReference>
<evidence type="ECO:0000259" key="4">
    <source>
        <dbReference type="PROSITE" id="PS01124"/>
    </source>
</evidence>
<dbReference type="GO" id="GO:0003700">
    <property type="term" value="F:DNA-binding transcription factor activity"/>
    <property type="evidence" value="ECO:0007669"/>
    <property type="project" value="InterPro"/>
</dbReference>
<dbReference type="Gene3D" id="1.10.10.60">
    <property type="entry name" value="Homeodomain-like"/>
    <property type="match status" value="1"/>
</dbReference>